<dbReference type="GO" id="GO:0000724">
    <property type="term" value="P:double-strand break repair via homologous recombination"/>
    <property type="evidence" value="ECO:0007669"/>
    <property type="project" value="TreeGrafter"/>
</dbReference>
<dbReference type="InterPro" id="IPR016580">
    <property type="entry name" value="HUS1"/>
</dbReference>
<reference evidence="5" key="1">
    <citation type="submission" date="2021-01" db="EMBL/GenBank/DDBJ databases">
        <authorList>
            <person name="Corre E."/>
            <person name="Pelletier E."/>
            <person name="Niang G."/>
            <person name="Scheremetjew M."/>
            <person name="Finn R."/>
            <person name="Kale V."/>
            <person name="Holt S."/>
            <person name="Cochrane G."/>
            <person name="Meng A."/>
            <person name="Brown T."/>
            <person name="Cohen L."/>
        </authorList>
    </citation>
    <scope>NUCLEOTIDE SEQUENCE</scope>
    <source>
        <strain evidence="5">RCC1130</strain>
    </source>
</reference>
<evidence type="ECO:0000256" key="2">
    <source>
        <dbReference type="ARBA" id="ARBA00005563"/>
    </source>
</evidence>
<evidence type="ECO:0000256" key="3">
    <source>
        <dbReference type="ARBA" id="ARBA00023242"/>
    </source>
</evidence>
<dbReference type="GO" id="GO:0030896">
    <property type="term" value="C:checkpoint clamp complex"/>
    <property type="evidence" value="ECO:0007669"/>
    <property type="project" value="InterPro"/>
</dbReference>
<gene>
    <name evidence="5" type="ORF">CLEP1334_LOCUS12359</name>
</gene>
<dbReference type="GO" id="GO:0005730">
    <property type="term" value="C:nucleolus"/>
    <property type="evidence" value="ECO:0007669"/>
    <property type="project" value="InterPro"/>
</dbReference>
<organism evidence="5">
    <name type="scientific">Calcidiscus leptoporus</name>
    <dbReference type="NCBI Taxonomy" id="127549"/>
    <lineage>
        <taxon>Eukaryota</taxon>
        <taxon>Haptista</taxon>
        <taxon>Haptophyta</taxon>
        <taxon>Prymnesiophyceae</taxon>
        <taxon>Coccolithales</taxon>
        <taxon>Calcidiscaceae</taxon>
        <taxon>Calcidiscus</taxon>
    </lineage>
</organism>
<proteinExistence type="inferred from homology"/>
<dbReference type="InterPro" id="IPR007150">
    <property type="entry name" value="HUS1/Mec3"/>
</dbReference>
<dbReference type="EMBL" id="HBER01024574">
    <property type="protein sequence ID" value="CAD8537077.1"/>
    <property type="molecule type" value="Transcribed_RNA"/>
</dbReference>
<dbReference type="GO" id="GO:0006289">
    <property type="term" value="P:nucleotide-excision repair"/>
    <property type="evidence" value="ECO:0007669"/>
    <property type="project" value="TreeGrafter"/>
</dbReference>
<dbReference type="GO" id="GO:0000723">
    <property type="term" value="P:telomere maintenance"/>
    <property type="evidence" value="ECO:0007669"/>
    <property type="project" value="TreeGrafter"/>
</dbReference>
<dbReference type="PIRSF" id="PIRSF011312">
    <property type="entry name" value="Cell_cycle_HUS1"/>
    <property type="match status" value="1"/>
</dbReference>
<evidence type="ECO:0000256" key="1">
    <source>
        <dbReference type="ARBA" id="ARBA00004123"/>
    </source>
</evidence>
<accession>A0A7S0NX83</accession>
<dbReference type="GO" id="GO:0044778">
    <property type="term" value="P:meiotic DNA integrity checkpoint signaling"/>
    <property type="evidence" value="ECO:0007669"/>
    <property type="project" value="TreeGrafter"/>
</dbReference>
<dbReference type="AlphaFoldDB" id="A0A7S0NX83"/>
<sequence>MKFRATFGSAAQLSKLVLMLDKLADSCVVHLTADQVCFSLPPSASGGVQVAAELAQRSIFLDHRIESRAANNRISFFVKLNNLARALRSCSGTQSERVQVKLTKKMNGQPTLTFEIQLSDSQVQVLHDVPIRIVQDSSELHAYAEPQYSAGDDAVSVVLPQQDVRGLRNVVERMRIFSEYVLLTATDGTAATAGGAHKSAMLRLEVEKDNLVAISTTYRDLERVQLAEERDDDPARDAPIACAKVEIKRLARALQSLVASDIKMHSAICCILPDAALILKVFLPSVDDRHQQASFVVFYFPVQL</sequence>
<dbReference type="PANTHER" id="PTHR12900">
    <property type="entry name" value="MITOTIC AND DNA DAMAGE CHECKPOINT PROTEIN HUS1"/>
    <property type="match status" value="1"/>
</dbReference>
<evidence type="ECO:0000256" key="4">
    <source>
        <dbReference type="PIRNR" id="PIRNR011312"/>
    </source>
</evidence>
<dbReference type="Pfam" id="PF04005">
    <property type="entry name" value="Hus1"/>
    <property type="match status" value="1"/>
</dbReference>
<dbReference type="Gene3D" id="3.70.10.10">
    <property type="match status" value="1"/>
</dbReference>
<comment type="similarity">
    <text evidence="2 4">Belongs to the HUS1 family.</text>
</comment>
<comment type="subcellular location">
    <subcellularLocation>
        <location evidence="1">Nucleus</location>
    </subcellularLocation>
</comment>
<evidence type="ECO:0000313" key="5">
    <source>
        <dbReference type="EMBL" id="CAD8537077.1"/>
    </source>
</evidence>
<keyword evidence="3" id="KW-0539">Nucleus</keyword>
<dbReference type="GO" id="GO:0033314">
    <property type="term" value="P:mitotic DNA replication checkpoint signaling"/>
    <property type="evidence" value="ECO:0007669"/>
    <property type="project" value="TreeGrafter"/>
</dbReference>
<name>A0A7S0NX83_9EUKA</name>
<dbReference type="GO" id="GO:0031573">
    <property type="term" value="P:mitotic intra-S DNA damage checkpoint signaling"/>
    <property type="evidence" value="ECO:0007669"/>
    <property type="project" value="TreeGrafter"/>
</dbReference>
<dbReference type="GO" id="GO:0035861">
    <property type="term" value="C:site of double-strand break"/>
    <property type="evidence" value="ECO:0007669"/>
    <property type="project" value="TreeGrafter"/>
</dbReference>
<protein>
    <recommendedName>
        <fullName evidence="4">Checkpoint protein</fullName>
    </recommendedName>
</protein>
<dbReference type="PANTHER" id="PTHR12900:SF0">
    <property type="entry name" value="CHECKPOINT PROTEIN"/>
    <property type="match status" value="1"/>
</dbReference>